<evidence type="ECO:0000313" key="10">
    <source>
        <dbReference type="Proteomes" id="UP001652663"/>
    </source>
</evidence>
<keyword evidence="2 6" id="KW-0698">rRNA processing</keyword>
<evidence type="ECO:0000256" key="8">
    <source>
        <dbReference type="SAM" id="MobiDB-lite"/>
    </source>
</evidence>
<keyword evidence="10" id="KW-1185">Reference proteome</keyword>
<evidence type="ECO:0000256" key="3">
    <source>
        <dbReference type="ARBA" id="ARBA00022574"/>
    </source>
</evidence>
<feature type="region of interest" description="Disordered" evidence="8">
    <location>
        <begin position="184"/>
        <end position="209"/>
    </location>
</feature>
<evidence type="ECO:0000256" key="2">
    <source>
        <dbReference type="ARBA" id="ARBA00022552"/>
    </source>
</evidence>
<proteinExistence type="inferred from homology"/>
<dbReference type="InterPro" id="IPR012953">
    <property type="entry name" value="BOP1_N_dom"/>
</dbReference>
<feature type="repeat" description="WD" evidence="7">
    <location>
        <begin position="1036"/>
        <end position="1077"/>
    </location>
</feature>
<feature type="compositionally biased region" description="Basic and acidic residues" evidence="8">
    <location>
        <begin position="483"/>
        <end position="495"/>
    </location>
</feature>
<reference evidence="11" key="1">
    <citation type="submission" date="2025-08" db="UniProtKB">
        <authorList>
            <consortium name="RefSeq"/>
        </authorList>
    </citation>
    <scope>IDENTIFICATION</scope>
    <source>
        <tissue evidence="11">Blood</tissue>
    </source>
</reference>
<dbReference type="PROSITE" id="PS50294">
    <property type="entry name" value="WD_REPEATS_REGION"/>
    <property type="match status" value="1"/>
</dbReference>
<sequence>MNTCILVSLSVAVKPSQGTRLLDTRPAQGLLSSWGFYETVGSLALGGSEPVSREMPPRLRTLARLLSRSGRLMSGTVTEGLNSCREEGAVRLPWERGGLGAGRAGLGLTSSRVLVSTLKPWLVSMVCRLSRLESMASKWSLSSVLARGRGAGDVASRHPQVQSCRPLRPAASLPCAGSREALREGAGPHLSSTLPPEEATGLPGASSVMSEMMGPELRDEELDELQGERRSAQCGQGPPPRRPGAHLVDDFLLLGVLLPQAGHLSPQRLVLAAADQAWTYCFMASSLESMLSCFPFISCTSVNSLELLLASQEARVLELGVVPLWLDQATLLNVDHLPEAICARWNWGSAASGLGSHPSLHCVGSGPRGAVCRAKAVHSHMLSCRTKLAMLLCLKYLGSTSLANWPWSSTWKLFPLCRETNIEQIKSQARFRRRLSYSARDRGEALPRPGQRAPRGGLGRSFPNPVLSAPTRPGPARPAPHRAPADERVRVRVAHEGPQLGQEGRDVAGPRRARAHGQIHTRQGGRGGGSDRKERPRAGLAQPPSLLPGPRCRRPLRTHGPGAWHGRRHLATGALPPAPPACVPTARACAPAQPIWARLSPSDPSGPAPGPTRSVSCRKWRRGSGRSGSMACARGAGRAVAAATVAQPGKRPPEPEPEPELEEPSLLDAPAPSRRLGSDPGLSDSDSEESVFSGLEDSGSDSTEDATASEEEGEGTSEQRGRMDRSPGQQARTPCSRMEVASMPGEDEYAEDSSDEEDIRNTVGNVPLEWYDDFPHVGYDLDGRRIYKPLRTRDELDQFLDKMDDPDYWRTVRDRMTGHSVRLTGEQVALVQRLQRGQFGDVSFNPYEPAVDFFSGDLMIHPVTNRPADKRSFIPSLVEKEKVSRMVHAIKMGWIQPRRPRDHSPSFYDLWAQEDPNAVLGRHKMHVPAPKLALPGHSESYNPPPEYLPSEEECLAWEQQEPEERKLSFLPRRFPSLRAVPAYGRFIQERFERCLDLYLCPRQRKMRVNVDPEDLIPKLPRPRDLQPFPTCQALVYRGHNSLVRCLSVSPDGQWLASGSDDGSVRLWEVATARCMRTVPVGGVVKSVAWNPHPTVCLVAVAVEDTVLLLNPALGDRLVVGSTDQLLSAFTPPLDPASQPAHWLEASQEERQDGLRLRIHHGKPVTQVTWHGRGDYLAAVLATPGHTQVLIHQLSRRRSQSPFRRSHGQVQRVAFHPTRPFLLVASQRCVRLYHLLRQELTKKLMPNCKWVSSLAVHPAGDNIICGSYDSKLVWFDMDLSTKPYRVLRHHKKALRAVAFHPRYPLFASGSDDGSVIVCHGMVYNDLLQNPLLVPVKVLKGHALTRDLGVLDVAFHPTQPWVFSSGADGTLRLFT</sequence>
<keyword evidence="5 6" id="KW-0539">Nucleus</keyword>
<dbReference type="InterPro" id="IPR019775">
    <property type="entry name" value="WD40_repeat_CS"/>
</dbReference>
<gene>
    <name evidence="6 11" type="primary">BOP1</name>
</gene>
<feature type="compositionally biased region" description="Acidic residues" evidence="8">
    <location>
        <begin position="698"/>
        <end position="715"/>
    </location>
</feature>
<comment type="subunit">
    <text evidence="6">Component of the PeBoW complex, composed of BOP1, PES1 and WDR12. Within the PeBoW complex BOP1 interacts directly with PES1 and WDR12. The PeBoW complex also associates with the 66S pre-ribosome.</text>
</comment>
<dbReference type="InterPro" id="IPR001680">
    <property type="entry name" value="WD40_rpt"/>
</dbReference>
<dbReference type="SMART" id="SM00320">
    <property type="entry name" value="WD40"/>
    <property type="match status" value="6"/>
</dbReference>
<evidence type="ECO:0000313" key="11">
    <source>
        <dbReference type="RefSeq" id="XP_070659098.1"/>
    </source>
</evidence>
<dbReference type="PROSITE" id="PS00678">
    <property type="entry name" value="WD_REPEATS_1"/>
    <property type="match status" value="1"/>
</dbReference>
<feature type="compositionally biased region" description="Low complexity" evidence="8">
    <location>
        <begin position="627"/>
        <end position="646"/>
    </location>
</feature>
<name>A0ABM4TGE5_BOSIN</name>
<evidence type="ECO:0000256" key="7">
    <source>
        <dbReference type="PROSITE-ProRule" id="PRU00221"/>
    </source>
</evidence>
<evidence type="ECO:0000256" key="6">
    <source>
        <dbReference type="HAMAP-Rule" id="MF_03027"/>
    </source>
</evidence>
<keyword evidence="1 6" id="KW-0690">Ribosome biogenesis</keyword>
<keyword evidence="4" id="KW-0677">Repeat</keyword>
<dbReference type="PROSITE" id="PS50082">
    <property type="entry name" value="WD_REPEATS_2"/>
    <property type="match status" value="2"/>
</dbReference>
<feature type="region of interest" description="Disordered" evidence="8">
    <location>
        <begin position="597"/>
        <end position="757"/>
    </location>
</feature>
<dbReference type="InterPro" id="IPR028598">
    <property type="entry name" value="BOP1/Erb1"/>
</dbReference>
<dbReference type="SMART" id="SM01035">
    <property type="entry name" value="BOP1NT"/>
    <property type="match status" value="1"/>
</dbReference>
<protein>
    <recommendedName>
        <fullName evidence="6">Ribosome biogenesis protein BOP1</fullName>
    </recommendedName>
    <alternativeName>
        <fullName evidence="6">Block of proliferation 1 protein</fullName>
    </alternativeName>
</protein>
<dbReference type="Pfam" id="PF00400">
    <property type="entry name" value="WD40"/>
    <property type="match status" value="4"/>
</dbReference>
<organism evidence="10 11">
    <name type="scientific">Bos indicus</name>
    <name type="common">Zebu</name>
    <dbReference type="NCBI Taxonomy" id="9915"/>
    <lineage>
        <taxon>Eukaryota</taxon>
        <taxon>Metazoa</taxon>
        <taxon>Chordata</taxon>
        <taxon>Craniata</taxon>
        <taxon>Vertebrata</taxon>
        <taxon>Euteleostomi</taxon>
        <taxon>Mammalia</taxon>
        <taxon>Eutheria</taxon>
        <taxon>Laurasiatheria</taxon>
        <taxon>Artiodactyla</taxon>
        <taxon>Ruminantia</taxon>
        <taxon>Pecora</taxon>
        <taxon>Bovidae</taxon>
        <taxon>Bovinae</taxon>
        <taxon>Bos</taxon>
    </lineage>
</organism>
<feature type="compositionally biased region" description="Acidic residues" evidence="8">
    <location>
        <begin position="655"/>
        <end position="665"/>
    </location>
</feature>
<dbReference type="PANTHER" id="PTHR17605">
    <property type="entry name" value="RIBOSOME BIOGENESIS PROTEIN BOP1 BLOCK OF PROLIFERATION 1 PROTEIN"/>
    <property type="match status" value="1"/>
</dbReference>
<keyword evidence="3 7" id="KW-0853">WD repeat</keyword>
<dbReference type="PANTHER" id="PTHR17605:SF0">
    <property type="entry name" value="RIBOSOME BIOGENESIS PROTEIN BOP1"/>
    <property type="match status" value="1"/>
</dbReference>
<dbReference type="HAMAP" id="MF_03027">
    <property type="entry name" value="BOP1"/>
    <property type="match status" value="1"/>
</dbReference>
<comment type="subcellular location">
    <subcellularLocation>
        <location evidence="6">Nucleus</location>
        <location evidence="6">Nucleolus</location>
    </subcellularLocation>
    <subcellularLocation>
        <location evidence="6">Nucleus</location>
        <location evidence="6">Nucleoplasm</location>
    </subcellularLocation>
</comment>
<dbReference type="Pfam" id="PF08145">
    <property type="entry name" value="BOP1NT"/>
    <property type="match status" value="1"/>
</dbReference>
<dbReference type="InterPro" id="IPR036322">
    <property type="entry name" value="WD40_repeat_dom_sf"/>
</dbReference>
<dbReference type="SUPFAM" id="SSF50978">
    <property type="entry name" value="WD40 repeat-like"/>
    <property type="match status" value="1"/>
</dbReference>
<dbReference type="Proteomes" id="UP001652663">
    <property type="component" value="Chromosome 14"/>
</dbReference>
<dbReference type="RefSeq" id="XP_070659098.1">
    <property type="nucleotide sequence ID" value="XM_070802997.1"/>
</dbReference>
<comment type="similarity">
    <text evidence="6">Belongs to the WD repeat BOP1/ERB1 family.</text>
</comment>
<feature type="compositionally biased region" description="Acidic residues" evidence="8">
    <location>
        <begin position="745"/>
        <end position="757"/>
    </location>
</feature>
<evidence type="ECO:0000256" key="5">
    <source>
        <dbReference type="ARBA" id="ARBA00023242"/>
    </source>
</evidence>
<dbReference type="GeneID" id="109568355"/>
<feature type="region of interest" description="Disordered" evidence="8">
    <location>
        <begin position="440"/>
        <end position="576"/>
    </location>
</feature>
<dbReference type="InterPro" id="IPR015943">
    <property type="entry name" value="WD40/YVTN_repeat-like_dom_sf"/>
</dbReference>
<dbReference type="CDD" id="cd00200">
    <property type="entry name" value="WD40"/>
    <property type="match status" value="1"/>
</dbReference>
<dbReference type="Gene3D" id="2.130.10.10">
    <property type="entry name" value="YVTN repeat-like/Quinoprotein amine dehydrogenase"/>
    <property type="match status" value="1"/>
</dbReference>
<evidence type="ECO:0000256" key="1">
    <source>
        <dbReference type="ARBA" id="ARBA00022517"/>
    </source>
</evidence>
<feature type="domain" description="BOP1 N-terminal" evidence="9">
    <location>
        <begin position="771"/>
        <end position="1029"/>
    </location>
</feature>
<comment type="function">
    <text evidence="6">Component of the PeBoW complex, which is required for maturation of 28S and 5.8S ribosomal RNAs and formation of the 60S ribosome.</text>
</comment>
<evidence type="ECO:0000259" key="9">
    <source>
        <dbReference type="SMART" id="SM01035"/>
    </source>
</evidence>
<evidence type="ECO:0000256" key="4">
    <source>
        <dbReference type="ARBA" id="ARBA00022737"/>
    </source>
</evidence>
<feature type="repeat" description="WD" evidence="7">
    <location>
        <begin position="1286"/>
        <end position="1316"/>
    </location>
</feature>
<accession>A0ABM4TGE5</accession>